<dbReference type="OrthoDB" id="28755at2759"/>
<keyword evidence="2" id="KW-0812">Transmembrane</keyword>
<organism evidence="3 4">
    <name type="scientific">Aureobasidium melanogenum</name>
    <name type="common">Aureobasidium pullulans var. melanogenum</name>
    <dbReference type="NCBI Taxonomy" id="46634"/>
    <lineage>
        <taxon>Eukaryota</taxon>
        <taxon>Fungi</taxon>
        <taxon>Dikarya</taxon>
        <taxon>Ascomycota</taxon>
        <taxon>Pezizomycotina</taxon>
        <taxon>Dothideomycetes</taxon>
        <taxon>Dothideomycetidae</taxon>
        <taxon>Dothideales</taxon>
        <taxon>Saccotheciaceae</taxon>
        <taxon>Aureobasidium</taxon>
    </lineage>
</organism>
<reference evidence="3" key="2">
    <citation type="submission" date="2021-08" db="EMBL/GenBank/DDBJ databases">
        <authorList>
            <person name="Gostincar C."/>
            <person name="Sun X."/>
            <person name="Song Z."/>
            <person name="Gunde-Cimerman N."/>
        </authorList>
    </citation>
    <scope>NUCLEOTIDE SEQUENCE</scope>
    <source>
        <strain evidence="3">EXF-9911</strain>
    </source>
</reference>
<name>A0A9P8E9L1_AURME</name>
<feature type="transmembrane region" description="Helical" evidence="2">
    <location>
        <begin position="38"/>
        <end position="57"/>
    </location>
</feature>
<evidence type="ECO:0000256" key="2">
    <source>
        <dbReference type="SAM" id="Phobius"/>
    </source>
</evidence>
<dbReference type="PANTHER" id="PTHR37490:SF1">
    <property type="entry name" value="GLYCOSYLTRANSFERASE 2-LIKE DOMAIN-CONTAINING PROTEIN"/>
    <property type="match status" value="1"/>
</dbReference>
<reference evidence="3" key="1">
    <citation type="journal article" date="2021" name="J Fungi (Basel)">
        <title>Virulence traits and population genomics of the black yeast Aureobasidium melanogenum.</title>
        <authorList>
            <person name="Cernosa A."/>
            <person name="Sun X."/>
            <person name="Gostincar C."/>
            <person name="Fang C."/>
            <person name="Gunde-Cimerman N."/>
            <person name="Song Z."/>
        </authorList>
    </citation>
    <scope>NUCLEOTIDE SEQUENCE</scope>
    <source>
        <strain evidence="3">EXF-9911</strain>
    </source>
</reference>
<proteinExistence type="predicted"/>
<sequence length="608" mass="68562">MKKHSNLDHRTLRIISSAIGILTSKVIFVHGFHHPLRLLLLHLSVTLVWEVIIWLFSRKIDRTFDAKDYTLYELARTANTFSRTGPKACLRFAFSIGALICEYVAIYRFRSLSALCMLLLPDWSQVIHLARHKDSSVLQKISACLGCIVGVAMILIFEYQLSEAGLKSTGIGILLGLAAQLLRQEPGVFNDLEGTQSCIPVGPVRDRTILLPLAILVTMVAVYKCEYLVYTPPLSKIHLAVLAVNTLAAVVLFQYNGSYFKHSKPFATFNGIEEDFEDDEMQPIIETVALQTVIALGSFMIDSSSVSIEQYVGFCIVLWMIFWASRQCRLSAMDDVNYMPVGVLLPDDIEQRLPDFETVDIPERRRCTEWSGSLQVIFLMICAFLSVSLILSSHEPPPVSSRRVPRHDRSEFSSNTTRSLDFVVSRFDESAAQVAQQINSLYALPSIDSLESRLVVYSTGGDEIDHFAKDLRQFLHPGISLLVSQRPNVGREAAAYLTHVLSNYHNLSDHTFFLQAEMHSPYLVYPRLENYFVPQTGFLSLSDTHYDSNTCVRQPWDHSTWSEDPEVLDAIYRQANITGCKDYALTYRGQFIVSRDAFRGVFATALVA</sequence>
<comment type="caution">
    <text evidence="3">The sequence shown here is derived from an EMBL/GenBank/DDBJ whole genome shotgun (WGS) entry which is preliminary data.</text>
</comment>
<protein>
    <submittedName>
        <fullName evidence="3">Uncharacterized protein</fullName>
    </submittedName>
</protein>
<evidence type="ECO:0000256" key="1">
    <source>
        <dbReference type="SAM" id="MobiDB-lite"/>
    </source>
</evidence>
<accession>A0A9P8E9L1</accession>
<dbReference type="Proteomes" id="UP000779574">
    <property type="component" value="Unassembled WGS sequence"/>
</dbReference>
<feature type="transmembrane region" description="Helical" evidence="2">
    <location>
        <begin position="237"/>
        <end position="255"/>
    </location>
</feature>
<feature type="transmembrane region" description="Helical" evidence="2">
    <location>
        <begin position="374"/>
        <end position="393"/>
    </location>
</feature>
<keyword evidence="2" id="KW-1133">Transmembrane helix</keyword>
<feature type="region of interest" description="Disordered" evidence="1">
    <location>
        <begin position="394"/>
        <end position="413"/>
    </location>
</feature>
<feature type="non-terminal residue" evidence="3">
    <location>
        <position position="608"/>
    </location>
</feature>
<dbReference type="PANTHER" id="PTHR37490">
    <property type="entry name" value="EXPRESSED PROTEIN"/>
    <property type="match status" value="1"/>
</dbReference>
<dbReference type="AlphaFoldDB" id="A0A9P8E9L1"/>
<dbReference type="EMBL" id="JAHFXF010000679">
    <property type="protein sequence ID" value="KAG9683873.1"/>
    <property type="molecule type" value="Genomic_DNA"/>
</dbReference>
<feature type="transmembrane region" description="Helical" evidence="2">
    <location>
        <begin position="137"/>
        <end position="157"/>
    </location>
</feature>
<feature type="transmembrane region" description="Helical" evidence="2">
    <location>
        <begin position="12"/>
        <end position="32"/>
    </location>
</feature>
<feature type="transmembrane region" description="Helical" evidence="2">
    <location>
        <begin position="209"/>
        <end position="230"/>
    </location>
</feature>
<feature type="transmembrane region" description="Helical" evidence="2">
    <location>
        <begin position="308"/>
        <end position="325"/>
    </location>
</feature>
<gene>
    <name evidence="3" type="ORF">KCU76_g12808</name>
</gene>
<evidence type="ECO:0000313" key="3">
    <source>
        <dbReference type="EMBL" id="KAG9683873.1"/>
    </source>
</evidence>
<evidence type="ECO:0000313" key="4">
    <source>
        <dbReference type="Proteomes" id="UP000779574"/>
    </source>
</evidence>
<keyword evidence="2" id="KW-0472">Membrane</keyword>